<comment type="similarity">
    <text evidence="1 8">Belongs to the mannose-6-phosphate isomerase type 2 family.</text>
</comment>
<dbReference type="CDD" id="cd02509">
    <property type="entry name" value="GDP-M1P_Guanylyltransferase"/>
    <property type="match status" value="1"/>
</dbReference>
<dbReference type="Pfam" id="PF00483">
    <property type="entry name" value="NTP_transferase"/>
    <property type="match status" value="1"/>
</dbReference>
<dbReference type="InParanoid" id="A0A1Q6DT12"/>
<organism evidence="13 14">
    <name type="scientific">Methanohalarchaeum thermophilum</name>
    <dbReference type="NCBI Taxonomy" id="1903181"/>
    <lineage>
        <taxon>Archaea</taxon>
        <taxon>Methanobacteriati</taxon>
        <taxon>Methanobacteriota</taxon>
        <taxon>Methanonatronarchaeia</taxon>
        <taxon>Methanonatronarchaeales</taxon>
        <taxon>Methanonatronarchaeaceae</taxon>
        <taxon>Candidatus Methanohalarchaeum</taxon>
    </lineage>
</organism>
<dbReference type="EC" id="2.7.7.13" evidence="2"/>
<dbReference type="InterPro" id="IPR029044">
    <property type="entry name" value="Nucleotide-diphossugar_trans"/>
</dbReference>
<dbReference type="GO" id="GO:0005525">
    <property type="term" value="F:GTP binding"/>
    <property type="evidence" value="ECO:0007669"/>
    <property type="project" value="UniProtKB-KW"/>
</dbReference>
<feature type="domain" description="MannoseP isomerase/GMP-like beta-helix" evidence="12">
    <location>
        <begin position="278"/>
        <end position="327"/>
    </location>
</feature>
<gene>
    <name evidence="13" type="ORF">BTN85_2166</name>
</gene>
<evidence type="ECO:0000259" key="10">
    <source>
        <dbReference type="Pfam" id="PF00483"/>
    </source>
</evidence>
<reference evidence="13" key="1">
    <citation type="submission" date="2016-12" db="EMBL/GenBank/DDBJ databases">
        <title>Discovery of methanogenic haloarchaea.</title>
        <authorList>
            <person name="Sorokin D.Y."/>
            <person name="Makarova K.S."/>
            <person name="Abbas B."/>
            <person name="Ferrer M."/>
            <person name="Golyshin P.N."/>
        </authorList>
    </citation>
    <scope>NUCLEOTIDE SEQUENCE [LARGE SCALE GENOMIC DNA]</scope>
    <source>
        <strain evidence="13">HMET1</strain>
    </source>
</reference>
<dbReference type="PANTHER" id="PTHR46390">
    <property type="entry name" value="MANNOSE-1-PHOSPHATE GUANYLYLTRANSFERASE"/>
    <property type="match status" value="1"/>
</dbReference>
<sequence>MLGLILAGGMGTRLWPVSRELYPKQFLSLNGDQSLIRGTVERSLGYVDDVLVCTNGDQFFYVRDELEDLVDEENILVEPSKRDTFPAITGGSLFIREKFGDEPFLVLPSDHVLGEDFFELAIEASDLSDEYLITFGVEPSYPATGYGYINPGKELDTGYVVDSFKEKPSEEEARDFLDDGYYWNSGIFLFKPSVYEKELKRNSPNVYSGEQSYSEFMDGYEDYDSISVDYALMEKSDKVATVPYSGKWKDIGSWNSVFELMEKDENGNSVKGDVKLRDSEDNLVYSKNNRLIVGLGLKDLLIADTEDALLVSSKEKAEEVKSLVQELRKENREEVEKHKKVHKPWGHYKQLEESERYGVRHLTIPPNESISLQRHHHRAEHWVIVQGTAEVKKGQDKKHLNENESIYIPKSTKHKIKNPGKIDLHLIEIQTGEYIQEDDIKRFE</sequence>
<proteinExistence type="inferred from homology"/>
<evidence type="ECO:0000313" key="13">
    <source>
        <dbReference type="EMBL" id="OKY77515.1"/>
    </source>
</evidence>
<dbReference type="AlphaFoldDB" id="A0A1Q6DT12"/>
<feature type="domain" description="Nucleotidyl transferase" evidence="10">
    <location>
        <begin position="3"/>
        <end position="266"/>
    </location>
</feature>
<evidence type="ECO:0000256" key="5">
    <source>
        <dbReference type="ARBA" id="ARBA00022741"/>
    </source>
</evidence>
<keyword evidence="5" id="KW-0547">Nucleotide-binding</keyword>
<dbReference type="InterPro" id="IPR049577">
    <property type="entry name" value="GMPP_N"/>
</dbReference>
<evidence type="ECO:0000256" key="9">
    <source>
        <dbReference type="SAM" id="Coils"/>
    </source>
</evidence>
<dbReference type="NCBIfam" id="TIGR01479">
    <property type="entry name" value="GMP_PMI"/>
    <property type="match status" value="1"/>
</dbReference>
<evidence type="ECO:0000256" key="4">
    <source>
        <dbReference type="ARBA" id="ARBA00022695"/>
    </source>
</evidence>
<dbReference type="Proteomes" id="UP000185744">
    <property type="component" value="Unassembled WGS sequence"/>
</dbReference>
<comment type="caution">
    <text evidence="13">The sequence shown here is derived from an EMBL/GenBank/DDBJ whole genome shotgun (WGS) entry which is preliminary data.</text>
</comment>
<dbReference type="Gene3D" id="2.60.120.10">
    <property type="entry name" value="Jelly Rolls"/>
    <property type="match status" value="1"/>
</dbReference>
<feature type="domain" description="Mannose-6-phosphate isomerase type II C-terminal" evidence="11">
    <location>
        <begin position="331"/>
        <end position="444"/>
    </location>
</feature>
<evidence type="ECO:0000256" key="3">
    <source>
        <dbReference type="ARBA" id="ARBA00022679"/>
    </source>
</evidence>
<comment type="catalytic activity">
    <reaction evidence="7">
        <text>alpha-D-mannose 1-phosphate + GTP + H(+) = GDP-alpha-D-mannose + diphosphate</text>
        <dbReference type="Rhea" id="RHEA:15229"/>
        <dbReference type="ChEBI" id="CHEBI:15378"/>
        <dbReference type="ChEBI" id="CHEBI:33019"/>
        <dbReference type="ChEBI" id="CHEBI:37565"/>
        <dbReference type="ChEBI" id="CHEBI:57527"/>
        <dbReference type="ChEBI" id="CHEBI:58409"/>
        <dbReference type="EC" id="2.7.7.13"/>
    </reaction>
</comment>
<evidence type="ECO:0000313" key="14">
    <source>
        <dbReference type="Proteomes" id="UP000185744"/>
    </source>
</evidence>
<protein>
    <recommendedName>
        <fullName evidence="2">mannose-1-phosphate guanylyltransferase</fullName>
        <ecNumber evidence="2">2.7.7.13</ecNumber>
    </recommendedName>
</protein>
<evidence type="ECO:0000256" key="6">
    <source>
        <dbReference type="ARBA" id="ARBA00023134"/>
    </source>
</evidence>
<dbReference type="Pfam" id="PF01050">
    <property type="entry name" value="MannoseP_isomer"/>
    <property type="match status" value="1"/>
</dbReference>
<keyword evidence="14" id="KW-1185">Reference proteome</keyword>
<dbReference type="STRING" id="1903181.BTN85_2166"/>
<dbReference type="GO" id="GO:0000271">
    <property type="term" value="P:polysaccharide biosynthetic process"/>
    <property type="evidence" value="ECO:0007669"/>
    <property type="project" value="InterPro"/>
</dbReference>
<dbReference type="SUPFAM" id="SSF53448">
    <property type="entry name" value="Nucleotide-diphospho-sugar transferases"/>
    <property type="match status" value="1"/>
</dbReference>
<dbReference type="InterPro" id="IPR001538">
    <property type="entry name" value="Man6P_isomerase-2_C"/>
</dbReference>
<dbReference type="InterPro" id="IPR005835">
    <property type="entry name" value="NTP_transferase_dom"/>
</dbReference>
<dbReference type="SUPFAM" id="SSF51182">
    <property type="entry name" value="RmlC-like cupins"/>
    <property type="match status" value="1"/>
</dbReference>
<keyword evidence="9" id="KW-0175">Coiled coil</keyword>
<dbReference type="InterPro" id="IPR051161">
    <property type="entry name" value="Mannose-6P_isomerase_type2"/>
</dbReference>
<keyword evidence="3" id="KW-0808">Transferase</keyword>
<evidence type="ECO:0000256" key="7">
    <source>
        <dbReference type="ARBA" id="ARBA00047343"/>
    </source>
</evidence>
<dbReference type="InterPro" id="IPR006375">
    <property type="entry name" value="Man1P_GuaTrfase/Man6P_Isoase"/>
</dbReference>
<feature type="coiled-coil region" evidence="9">
    <location>
        <begin position="310"/>
        <end position="337"/>
    </location>
</feature>
<dbReference type="GO" id="GO:0009298">
    <property type="term" value="P:GDP-mannose biosynthetic process"/>
    <property type="evidence" value="ECO:0007669"/>
    <property type="project" value="TreeGrafter"/>
</dbReference>
<dbReference type="FunFam" id="2.60.120.10:FF:000032">
    <property type="entry name" value="Mannose-1-phosphate guanylyltransferase/mannose-6-phosphate isomerase"/>
    <property type="match status" value="1"/>
</dbReference>
<dbReference type="InterPro" id="IPR011051">
    <property type="entry name" value="RmlC_Cupin_sf"/>
</dbReference>
<evidence type="ECO:0000256" key="2">
    <source>
        <dbReference type="ARBA" id="ARBA00012387"/>
    </source>
</evidence>
<keyword evidence="4 13" id="KW-0548">Nucleotidyltransferase</keyword>
<dbReference type="EMBL" id="MSDW01000002">
    <property type="protein sequence ID" value="OKY77515.1"/>
    <property type="molecule type" value="Genomic_DNA"/>
</dbReference>
<dbReference type="PANTHER" id="PTHR46390:SF1">
    <property type="entry name" value="MANNOSE-1-PHOSPHATE GUANYLYLTRANSFERASE"/>
    <property type="match status" value="1"/>
</dbReference>
<evidence type="ECO:0000256" key="1">
    <source>
        <dbReference type="ARBA" id="ARBA00006115"/>
    </source>
</evidence>
<dbReference type="InterPro" id="IPR054566">
    <property type="entry name" value="ManC/GMP-like_b-helix"/>
</dbReference>
<dbReference type="InterPro" id="IPR014710">
    <property type="entry name" value="RmlC-like_jellyroll"/>
</dbReference>
<name>A0A1Q6DT12_METT1</name>
<evidence type="ECO:0000259" key="11">
    <source>
        <dbReference type="Pfam" id="PF01050"/>
    </source>
</evidence>
<keyword evidence="6" id="KW-0342">GTP-binding</keyword>
<evidence type="ECO:0000256" key="8">
    <source>
        <dbReference type="RuleBase" id="RU004190"/>
    </source>
</evidence>
<dbReference type="Pfam" id="PF22640">
    <property type="entry name" value="ManC_GMP_beta-helix"/>
    <property type="match status" value="1"/>
</dbReference>
<accession>A0A1Q6DT12</accession>
<dbReference type="Gene3D" id="3.90.550.10">
    <property type="entry name" value="Spore Coat Polysaccharide Biosynthesis Protein SpsA, Chain A"/>
    <property type="match status" value="1"/>
</dbReference>
<evidence type="ECO:0000259" key="12">
    <source>
        <dbReference type="Pfam" id="PF22640"/>
    </source>
</evidence>
<dbReference type="GO" id="GO:0004475">
    <property type="term" value="F:mannose-1-phosphate guanylyltransferase (GTP) activity"/>
    <property type="evidence" value="ECO:0007669"/>
    <property type="project" value="UniProtKB-EC"/>
</dbReference>
<dbReference type="CDD" id="cd02213">
    <property type="entry name" value="cupin_PMI_typeII_C"/>
    <property type="match status" value="1"/>
</dbReference>